<reference evidence="2" key="1">
    <citation type="journal article" date="2023" name="Hortic. Res.">
        <title>A chromosome-level phased genome enabling allele-level studies in sweet orange: a case study on citrus Huanglongbing tolerance.</title>
        <authorList>
            <person name="Wu B."/>
            <person name="Yu Q."/>
            <person name="Deng Z."/>
            <person name="Duan Y."/>
            <person name="Luo F."/>
            <person name="Gmitter F. Jr."/>
        </authorList>
    </citation>
    <scope>NUCLEOTIDE SEQUENCE [LARGE SCALE GENOMIC DNA]</scope>
    <source>
        <strain evidence="2">cv. Valencia</strain>
    </source>
</reference>
<protein>
    <submittedName>
        <fullName evidence="1">Retrotrans gag domain-containing protein</fullName>
    </submittedName>
</protein>
<comment type="caution">
    <text evidence="1">The sequence shown here is derived from an EMBL/GenBank/DDBJ whole genome shotgun (WGS) entry which is preliminary data.</text>
</comment>
<sequence>MTEHTKTIDFEVLSAMKELLEKQTLSVHQTLQQYMSTVDSRFEEFQAQIRGSVGVLSGHSRPSEPMTVFTEGSAGGTDFSPLLRSMKMDIPKFDGSDPTGWEFRINEFFDLHGTPNNLRLRIASFHMEGRAATWYQWMKANNLLTTWRSFLVSLKSRFGASMYEDHQGNLSKLTQTSTVADFQSAFEDLMNKVTSISEPLLISFFITGLKSDIRRELLFTQPTSLMEAFALARAYEARSDEVKTTSRSCANHRCRSKFLLLMGTDDEERDPGEEGNIIEHTEEVVTADISSLNALAGQSNPRSLRVLGEIKGHQFHVLIDSDSTHNFIKPQLVERLGLSIQSTSTFRVYIGNGDFLVCRFHCPEVPIVIQGHEFRLDFFVLPIEGPEVVLGIQWLQRLGRVSTDYSEMTMEFFLGG</sequence>
<dbReference type="EMBL" id="CM039174">
    <property type="protein sequence ID" value="KAH9750853.1"/>
    <property type="molecule type" value="Genomic_DNA"/>
</dbReference>
<name>A0ACB8K8X4_CITSI</name>
<keyword evidence="2" id="KW-1185">Reference proteome</keyword>
<evidence type="ECO:0000313" key="2">
    <source>
        <dbReference type="Proteomes" id="UP000829398"/>
    </source>
</evidence>
<dbReference type="Proteomes" id="UP000829398">
    <property type="component" value="Chromosome 5"/>
</dbReference>
<accession>A0ACB8K8X4</accession>
<organism evidence="1 2">
    <name type="scientific">Citrus sinensis</name>
    <name type="common">Sweet orange</name>
    <name type="synonym">Citrus aurantium var. sinensis</name>
    <dbReference type="NCBI Taxonomy" id="2711"/>
    <lineage>
        <taxon>Eukaryota</taxon>
        <taxon>Viridiplantae</taxon>
        <taxon>Streptophyta</taxon>
        <taxon>Embryophyta</taxon>
        <taxon>Tracheophyta</taxon>
        <taxon>Spermatophyta</taxon>
        <taxon>Magnoliopsida</taxon>
        <taxon>eudicotyledons</taxon>
        <taxon>Gunneridae</taxon>
        <taxon>Pentapetalae</taxon>
        <taxon>rosids</taxon>
        <taxon>malvids</taxon>
        <taxon>Sapindales</taxon>
        <taxon>Rutaceae</taxon>
        <taxon>Aurantioideae</taxon>
        <taxon>Citrus</taxon>
    </lineage>
</organism>
<gene>
    <name evidence="1" type="ORF">KPL71_014039</name>
</gene>
<proteinExistence type="predicted"/>
<evidence type="ECO:0000313" key="1">
    <source>
        <dbReference type="EMBL" id="KAH9750853.1"/>
    </source>
</evidence>